<dbReference type="RefSeq" id="WP_371438930.1">
    <property type="nucleotide sequence ID" value="NZ_JBHSRS010000016.1"/>
</dbReference>
<organism evidence="1 2">
    <name type="scientific">Polaromonas aquatica</name>
    <dbReference type="NCBI Taxonomy" id="332657"/>
    <lineage>
        <taxon>Bacteria</taxon>
        <taxon>Pseudomonadati</taxon>
        <taxon>Pseudomonadota</taxon>
        <taxon>Betaproteobacteria</taxon>
        <taxon>Burkholderiales</taxon>
        <taxon>Comamonadaceae</taxon>
        <taxon>Polaromonas</taxon>
    </lineage>
</organism>
<proteinExistence type="predicted"/>
<keyword evidence="2" id="KW-1185">Reference proteome</keyword>
<evidence type="ECO:0000313" key="2">
    <source>
        <dbReference type="Proteomes" id="UP001596270"/>
    </source>
</evidence>
<dbReference type="EMBL" id="JBHSRS010000016">
    <property type="protein sequence ID" value="MFC6281061.1"/>
    <property type="molecule type" value="Genomic_DNA"/>
</dbReference>
<name>A0ABW1TX51_9BURK</name>
<dbReference type="Proteomes" id="UP001596270">
    <property type="component" value="Unassembled WGS sequence"/>
</dbReference>
<comment type="caution">
    <text evidence="1">The sequence shown here is derived from an EMBL/GenBank/DDBJ whole genome shotgun (WGS) entry which is preliminary data.</text>
</comment>
<accession>A0ABW1TX51</accession>
<reference evidence="2" key="1">
    <citation type="journal article" date="2019" name="Int. J. Syst. Evol. Microbiol.">
        <title>The Global Catalogue of Microorganisms (GCM) 10K type strain sequencing project: providing services to taxonomists for standard genome sequencing and annotation.</title>
        <authorList>
            <consortium name="The Broad Institute Genomics Platform"/>
            <consortium name="The Broad Institute Genome Sequencing Center for Infectious Disease"/>
            <person name="Wu L."/>
            <person name="Ma J."/>
        </authorList>
    </citation>
    <scope>NUCLEOTIDE SEQUENCE [LARGE SCALE GENOMIC DNA]</scope>
    <source>
        <strain evidence="2">CCUG 39402</strain>
    </source>
</reference>
<evidence type="ECO:0008006" key="3">
    <source>
        <dbReference type="Google" id="ProtNLM"/>
    </source>
</evidence>
<protein>
    <recommendedName>
        <fullName evidence="3">Chromosome partition protein MukF</fullName>
    </recommendedName>
</protein>
<sequence length="407" mass="46070">MSSPIKDVLKTLHHNAEVVEQALHGVINSEGTSSNPSITALRQASALRPAGEDGYRLHPRLREYLHDHLQLFPAFQSLAEIGSRISQVNNLWMEVDDIRRSADTETVNTIVDTIQTTVFDIADSVDRNMLFLQTLMSTRYGNVRSLEAKKSQNRFYQQQTNTLADDLTRLSKVCDKVEREASTRGLEDLARFIRRNLLSRILVWQQSMSEMQTHLSKEIYRMREVERNHKLLARMDMLLRQQPGWRGFEADLRGEIPDFLMAASLPAIAAHVEPLDTDTQIFDEMQKQAAALPAKQVEPELQEVKRYTRVIDPPYEQKLSDAAIALERLVQAVQTSPSEMSLMEWRLTDDKAQSVEPHVWLVFAVMGLRGLKLPVSLVNNGARAGERFAHSFGDAIAHPAPAARAQA</sequence>
<evidence type="ECO:0000313" key="1">
    <source>
        <dbReference type="EMBL" id="MFC6281061.1"/>
    </source>
</evidence>
<gene>
    <name evidence="1" type="ORF">ACFQND_07435</name>
</gene>